<feature type="region of interest" description="Disordered" evidence="1">
    <location>
        <begin position="557"/>
        <end position="669"/>
    </location>
</feature>
<feature type="compositionally biased region" description="Polar residues" evidence="1">
    <location>
        <begin position="601"/>
        <end position="613"/>
    </location>
</feature>
<proteinExistence type="predicted"/>
<feature type="compositionally biased region" description="Basic and acidic residues" evidence="1">
    <location>
        <begin position="583"/>
        <end position="596"/>
    </location>
</feature>
<feature type="compositionally biased region" description="Low complexity" evidence="1">
    <location>
        <begin position="116"/>
        <end position="141"/>
    </location>
</feature>
<feature type="compositionally biased region" description="Polar residues" evidence="1">
    <location>
        <begin position="344"/>
        <end position="365"/>
    </location>
</feature>
<feature type="compositionally biased region" description="Acidic residues" evidence="1">
    <location>
        <begin position="629"/>
        <end position="640"/>
    </location>
</feature>
<protein>
    <submittedName>
        <fullName evidence="2">Transcriptional activator of sulfur metabolism MET4</fullName>
    </submittedName>
</protein>
<feature type="compositionally biased region" description="Low complexity" evidence="1">
    <location>
        <begin position="496"/>
        <end position="514"/>
    </location>
</feature>
<feature type="compositionally biased region" description="Low complexity" evidence="1">
    <location>
        <begin position="31"/>
        <end position="65"/>
    </location>
</feature>
<reference evidence="2 3" key="1">
    <citation type="submission" date="2024-05" db="EMBL/GenBank/DDBJ databases">
        <title>Long read based assembly of the Candida bracarensis genome reveals expanded adhesin content.</title>
        <authorList>
            <person name="Marcet-Houben M."/>
            <person name="Ksiezopolska E."/>
            <person name="Gabaldon T."/>
        </authorList>
    </citation>
    <scope>NUCLEOTIDE SEQUENCE [LARGE SCALE GENOMIC DNA]</scope>
    <source>
        <strain evidence="2 3">CBM6</strain>
    </source>
</reference>
<dbReference type="Proteomes" id="UP001623330">
    <property type="component" value="Unassembled WGS sequence"/>
</dbReference>
<feature type="compositionally biased region" description="Basic and acidic residues" evidence="1">
    <location>
        <begin position="12"/>
        <end position="22"/>
    </location>
</feature>
<sequence>MISPSTDYESFFGKDDEKKPDESSTAADIHTMTTLDMNNSNNSSTNNNNNNNNTNSADDVTDTTNMNMSLNMSDPQVDVTPSILLEQLAYVDNFFPSLDHDFASVDSWMLGASPSNVSTSNNNNSNNANFNNNNDPNTSTSLFEPPVGLDEQLSVELSVFADDAFIFPDEDKSRNNNNDNDNDDNRENKDNDGDEDLGGLDLDNNSTRQRNPHFLTQRRSNFLMSQYDHSRARFSSNRRRLANSDSNNNGTDNGINDGSSNGSPRRVSVDHGEFTNVNIGTPTNTTPPSMDTFNSPTTGGPLDSNTGNGEDTTLSPPASQIGAQNDLNEVPKDPVQAVKRHRPSVSSPLNNVIANSSQWNSQYPINGSTSNNTTTNNITNNNNNNNNNNNPSSHNDIELPNYSSIPTSTLVSLLPRVKVPSGAYNTLVSLGFSSDQIDAMSALIAYNEQQKNRNGELINHNNISNEDSLKTLLDLFNTAPSRHHSQQQQVLIPNHHIPPQQHHPQVQQQTLPQQNLGSQPSPIQTAVSPIENGNNQIQPNGISNSDSEFLESILKMQAPSRTRDTVQTKEEVKSADGNLEPIVRTKSETQVKDSNQKRSQKSNNLTRSHSVDTNMDEEPSRKRERSVSFDDDEEDDEDDPYSSSKRNSIDSTGRSQKAAEGSKRKIKEKELETSIQELSELAVSLQQKIHTLEMENKLLKNLVLSSGDLNMVGLDATASKSVGKKAPASEIKR</sequence>
<feature type="compositionally biased region" description="Polar residues" evidence="1">
    <location>
        <begin position="275"/>
        <end position="327"/>
    </location>
</feature>
<feature type="region of interest" description="Disordered" evidence="1">
    <location>
        <begin position="168"/>
        <end position="398"/>
    </location>
</feature>
<feature type="compositionally biased region" description="Low complexity" evidence="1">
    <location>
        <begin position="243"/>
        <end position="263"/>
    </location>
</feature>
<comment type="caution">
    <text evidence="2">The sequence shown here is derived from an EMBL/GenBank/DDBJ whole genome shotgun (WGS) entry which is preliminary data.</text>
</comment>
<dbReference type="EMBL" id="JBEVYD010000012">
    <property type="protein sequence ID" value="KAL3229056.1"/>
    <property type="molecule type" value="Genomic_DNA"/>
</dbReference>
<feature type="region of interest" description="Disordered" evidence="1">
    <location>
        <begin position="1"/>
        <end position="72"/>
    </location>
</feature>
<keyword evidence="3" id="KW-1185">Reference proteome</keyword>
<feature type="compositionally biased region" description="Basic and acidic residues" evidence="1">
    <location>
        <begin position="660"/>
        <end position="669"/>
    </location>
</feature>
<feature type="compositionally biased region" description="Basic and acidic residues" evidence="1">
    <location>
        <begin position="618"/>
        <end position="628"/>
    </location>
</feature>
<feature type="compositionally biased region" description="Low complexity" evidence="1">
    <location>
        <begin position="366"/>
        <end position="394"/>
    </location>
</feature>
<feature type="region of interest" description="Disordered" evidence="1">
    <location>
        <begin position="496"/>
        <end position="545"/>
    </location>
</feature>
<feature type="region of interest" description="Disordered" evidence="1">
    <location>
        <begin position="116"/>
        <end position="145"/>
    </location>
</feature>
<feature type="compositionally biased region" description="Polar residues" evidence="1">
    <location>
        <begin position="515"/>
        <end position="545"/>
    </location>
</feature>
<feature type="compositionally biased region" description="Polar residues" evidence="1">
    <location>
        <begin position="641"/>
        <end position="655"/>
    </location>
</feature>
<evidence type="ECO:0000313" key="3">
    <source>
        <dbReference type="Proteomes" id="UP001623330"/>
    </source>
</evidence>
<evidence type="ECO:0000313" key="2">
    <source>
        <dbReference type="EMBL" id="KAL3229056.1"/>
    </source>
</evidence>
<feature type="compositionally biased region" description="Basic and acidic residues" evidence="1">
    <location>
        <begin position="561"/>
        <end position="574"/>
    </location>
</feature>
<accession>A0ABR4NMM7</accession>
<gene>
    <name evidence="2" type="ORF">RNJ44_02143</name>
</gene>
<name>A0ABR4NMM7_9SACH</name>
<organism evidence="2 3">
    <name type="scientific">Nakaseomyces bracarensis</name>
    <dbReference type="NCBI Taxonomy" id="273131"/>
    <lineage>
        <taxon>Eukaryota</taxon>
        <taxon>Fungi</taxon>
        <taxon>Dikarya</taxon>
        <taxon>Ascomycota</taxon>
        <taxon>Saccharomycotina</taxon>
        <taxon>Saccharomycetes</taxon>
        <taxon>Saccharomycetales</taxon>
        <taxon>Saccharomycetaceae</taxon>
        <taxon>Nakaseomyces</taxon>
    </lineage>
</organism>
<evidence type="ECO:0000256" key="1">
    <source>
        <dbReference type="SAM" id="MobiDB-lite"/>
    </source>
</evidence>